<evidence type="ECO:0000256" key="2">
    <source>
        <dbReference type="SAM" id="SignalP"/>
    </source>
</evidence>
<gene>
    <name evidence="3" type="ORF">ACIBG2_03545</name>
</gene>
<dbReference type="EMBL" id="JBITGY010000001">
    <property type="protein sequence ID" value="MFI6496430.1"/>
    <property type="molecule type" value="Genomic_DNA"/>
</dbReference>
<evidence type="ECO:0000256" key="1">
    <source>
        <dbReference type="SAM" id="MobiDB-lite"/>
    </source>
</evidence>
<evidence type="ECO:0000313" key="4">
    <source>
        <dbReference type="Proteomes" id="UP001612741"/>
    </source>
</evidence>
<accession>A0ABW7YLD4</accession>
<sequence>MAVVSAFVMLLIAIDPATAATFSDPGENTSQPVQPSLLDGTPTKSGGDGEAFASLPSTAGAAVGDIRGCWVVAVQPWTLVYNTPPIRGEGYISRCTATKPDDCRIEADLEENLGGAWTVVANGPVKWGCNIGNTRANQSAFAYNCDHVSSSRTYRTRAYITVRVGAAWSVPAVATSGTASWWCE</sequence>
<keyword evidence="4" id="KW-1185">Reference proteome</keyword>
<evidence type="ECO:0008006" key="5">
    <source>
        <dbReference type="Google" id="ProtNLM"/>
    </source>
</evidence>
<organism evidence="3 4">
    <name type="scientific">Nonomuraea typhae</name>
    <dbReference type="NCBI Taxonomy" id="2603600"/>
    <lineage>
        <taxon>Bacteria</taxon>
        <taxon>Bacillati</taxon>
        <taxon>Actinomycetota</taxon>
        <taxon>Actinomycetes</taxon>
        <taxon>Streptosporangiales</taxon>
        <taxon>Streptosporangiaceae</taxon>
        <taxon>Nonomuraea</taxon>
    </lineage>
</organism>
<dbReference type="RefSeq" id="WP_397078553.1">
    <property type="nucleotide sequence ID" value="NZ_JBITGY010000001.1"/>
</dbReference>
<feature type="region of interest" description="Disordered" evidence="1">
    <location>
        <begin position="21"/>
        <end position="51"/>
    </location>
</feature>
<keyword evidence="2" id="KW-0732">Signal</keyword>
<comment type="caution">
    <text evidence="3">The sequence shown here is derived from an EMBL/GenBank/DDBJ whole genome shotgun (WGS) entry which is preliminary data.</text>
</comment>
<proteinExistence type="predicted"/>
<reference evidence="3 4" key="1">
    <citation type="submission" date="2024-10" db="EMBL/GenBank/DDBJ databases">
        <title>The Natural Products Discovery Center: Release of the First 8490 Sequenced Strains for Exploring Actinobacteria Biosynthetic Diversity.</title>
        <authorList>
            <person name="Kalkreuter E."/>
            <person name="Kautsar S.A."/>
            <person name="Yang D."/>
            <person name="Bader C.D."/>
            <person name="Teijaro C.N."/>
            <person name="Fluegel L."/>
            <person name="Davis C.M."/>
            <person name="Simpson J.R."/>
            <person name="Lauterbach L."/>
            <person name="Steele A.D."/>
            <person name="Gui C."/>
            <person name="Meng S."/>
            <person name="Li G."/>
            <person name="Viehrig K."/>
            <person name="Ye F."/>
            <person name="Su P."/>
            <person name="Kiefer A.F."/>
            <person name="Nichols A."/>
            <person name="Cepeda A.J."/>
            <person name="Yan W."/>
            <person name="Fan B."/>
            <person name="Jiang Y."/>
            <person name="Adhikari A."/>
            <person name="Zheng C.-J."/>
            <person name="Schuster L."/>
            <person name="Cowan T.M."/>
            <person name="Smanski M.J."/>
            <person name="Chevrette M.G."/>
            <person name="De Carvalho L.P.S."/>
            <person name="Shen B."/>
        </authorList>
    </citation>
    <scope>NUCLEOTIDE SEQUENCE [LARGE SCALE GENOMIC DNA]</scope>
    <source>
        <strain evidence="3 4">NPDC050545</strain>
    </source>
</reference>
<feature type="chain" id="PRO_5046598985" description="Secreted protein" evidence="2">
    <location>
        <begin position="20"/>
        <end position="184"/>
    </location>
</feature>
<protein>
    <recommendedName>
        <fullName evidence="5">Secreted protein</fullName>
    </recommendedName>
</protein>
<name>A0ABW7YLD4_9ACTN</name>
<dbReference type="Proteomes" id="UP001612741">
    <property type="component" value="Unassembled WGS sequence"/>
</dbReference>
<feature type="signal peptide" evidence="2">
    <location>
        <begin position="1"/>
        <end position="19"/>
    </location>
</feature>
<evidence type="ECO:0000313" key="3">
    <source>
        <dbReference type="EMBL" id="MFI6496430.1"/>
    </source>
</evidence>